<proteinExistence type="predicted"/>
<dbReference type="EMBL" id="JPOX01000006">
    <property type="protein sequence ID" value="KFX50961.1"/>
    <property type="molecule type" value="Genomic_DNA"/>
</dbReference>
<evidence type="ECO:0000313" key="1">
    <source>
        <dbReference type="EMBL" id="KFX50961.1"/>
    </source>
</evidence>
<comment type="caution">
    <text evidence="1">The sequence shown here is derived from an EMBL/GenBank/DDBJ whole genome shotgun (WGS) entry which is preliminary data.</text>
</comment>
<accession>A0A093VWF4</accession>
<organism evidence="1">
    <name type="scientific">Talaromyces marneffei PM1</name>
    <dbReference type="NCBI Taxonomy" id="1077442"/>
    <lineage>
        <taxon>Eukaryota</taxon>
        <taxon>Fungi</taxon>
        <taxon>Dikarya</taxon>
        <taxon>Ascomycota</taxon>
        <taxon>Pezizomycotina</taxon>
        <taxon>Eurotiomycetes</taxon>
        <taxon>Eurotiomycetidae</taxon>
        <taxon>Eurotiales</taxon>
        <taxon>Trichocomaceae</taxon>
        <taxon>Talaromyces</taxon>
        <taxon>Talaromyces sect. Talaromyces</taxon>
    </lineage>
</organism>
<sequence length="296" mass="33507">MEYNASEVRTRLDSLLETVIDDKETQKALSPDVDIPSQFLETHGITLEFHEFDNTSNSASKNIDLDPPILFDYCSPNFFQQHPVDLDAFTDPKWMKPTLHYAKFKKDMPLMSRVSYAAHYLHRWAGGGGLPRKGVLPGALSTCELRGLVSVTGRHALYAGLGFNNNVAHQYNVWIFEYYSVDKRFGSNKPHLILLGEIRDVGHEGSILYGELALLLTAMRNRAFQRAVFKYPDSDEDSEKGNEIPSDKGFRFEDERRFPVLMVSIVGMQHARISHACMDGLKVTLVMLSPTYADEV</sequence>
<reference evidence="1" key="2">
    <citation type="journal article" date="2014" name="PLoS Genet.">
        <title>Signature gene expression reveals novel clues to the molecular mechanisms of dimorphic transition in Penicillium marneffei.</title>
        <authorList>
            <person name="Yang E."/>
            <person name="Wang G."/>
            <person name="Cai J."/>
            <person name="Woo P.C."/>
            <person name="Lau S.K."/>
            <person name="Yuen K.-Y."/>
            <person name="Chow W.-N."/>
            <person name="Lin X."/>
        </authorList>
    </citation>
    <scope>NUCLEOTIDE SEQUENCE</scope>
    <source>
        <strain evidence="1">PM1</strain>
    </source>
</reference>
<reference key="1">
    <citation type="journal article" date="2014" name="PLoS Genet.">
        <title>Signature Gene Expression Reveals Novel Clues to the Molecular Mechanisms of Dimorphic Transition in Penicillium marneffei.</title>
        <authorList>
            <person name="Yang E."/>
            <person name="Wang G."/>
            <person name="Cai J."/>
            <person name="Woo P.C."/>
            <person name="Lau S.K."/>
            <person name="Yuen K.-Y."/>
            <person name="Chow W.-N."/>
            <person name="Lin X."/>
        </authorList>
    </citation>
    <scope>NUCLEOTIDE SEQUENCE [LARGE SCALE GENOMIC DNA]</scope>
    <source>
        <strain>PM1</strain>
    </source>
</reference>
<protein>
    <submittedName>
        <fullName evidence="1">Uncharacterized protein</fullName>
    </submittedName>
</protein>
<dbReference type="AlphaFoldDB" id="A0A093VWF4"/>
<gene>
    <name evidence="1" type="ORF">GQ26_0062280</name>
</gene>
<dbReference type="HOGENOM" id="CLU_960106_0_0_1"/>
<name>A0A093VWF4_TALMA</name>